<dbReference type="AlphaFoldDB" id="A0A086ZSF6"/>
<evidence type="ECO:0000313" key="2">
    <source>
        <dbReference type="EMBL" id="KFI49456.1"/>
    </source>
</evidence>
<proteinExistence type="predicted"/>
<name>A0A086ZSF6_9BIFI</name>
<evidence type="ECO:0000313" key="3">
    <source>
        <dbReference type="Proteomes" id="UP000029108"/>
    </source>
</evidence>
<evidence type="ECO:0000256" key="1">
    <source>
        <dbReference type="SAM" id="Phobius"/>
    </source>
</evidence>
<dbReference type="InterPro" id="IPR006938">
    <property type="entry name" value="DUF624"/>
</dbReference>
<reference evidence="2 3" key="1">
    <citation type="submission" date="2014-03" db="EMBL/GenBank/DDBJ databases">
        <title>Genomics of Bifidobacteria.</title>
        <authorList>
            <person name="Ventura M."/>
            <person name="Milani C."/>
            <person name="Lugli G.A."/>
        </authorList>
    </citation>
    <scope>NUCLEOTIDE SEQUENCE [LARGE SCALE GENOMIC DNA]</scope>
    <source>
        <strain evidence="2 3">DSM 23969</strain>
    </source>
</reference>
<dbReference type="Proteomes" id="UP000029108">
    <property type="component" value="Unassembled WGS sequence"/>
</dbReference>
<dbReference type="EMBL" id="JGYN01000024">
    <property type="protein sequence ID" value="KFI49456.1"/>
    <property type="molecule type" value="Genomic_DNA"/>
</dbReference>
<sequence length="205" mass="22626">MKLFSIGGRLYRTLELVWQVMELSLLFLLGSVPIVTIGTSAAAMFRVRFDMIEEGAVPIVSRFRSAYLRALRRAVPAWLIVVVGFVLLLAVYWGVSMLTGGNQYVLMPLIVVGAVWMLTCVNVFPLLASRPALDVPVVVLFREAVRAGLGHVLQSALMVCVLLAAALSVVFVPWLLFVALFFFPGLACYARVWLVRWARAGTVQP</sequence>
<feature type="transmembrane region" description="Helical" evidence="1">
    <location>
        <begin position="105"/>
        <end position="128"/>
    </location>
</feature>
<feature type="transmembrane region" description="Helical" evidence="1">
    <location>
        <begin position="149"/>
        <end position="168"/>
    </location>
</feature>
<dbReference type="STRING" id="1437608.GCA_000771645_02192"/>
<dbReference type="Pfam" id="PF04854">
    <property type="entry name" value="DUF624"/>
    <property type="match status" value="1"/>
</dbReference>
<keyword evidence="1" id="KW-0472">Membrane</keyword>
<comment type="caution">
    <text evidence="2">The sequence shown here is derived from an EMBL/GenBank/DDBJ whole genome shotgun (WGS) entry which is preliminary data.</text>
</comment>
<dbReference type="RefSeq" id="WP_033496606.1">
    <property type="nucleotide sequence ID" value="NZ_JDUU01000043.1"/>
</dbReference>
<organism evidence="2 3">
    <name type="scientific">Bifidobacterium biavatii DSM 23969</name>
    <dbReference type="NCBI Taxonomy" id="1437608"/>
    <lineage>
        <taxon>Bacteria</taxon>
        <taxon>Bacillati</taxon>
        <taxon>Actinomycetota</taxon>
        <taxon>Actinomycetes</taxon>
        <taxon>Bifidobacteriales</taxon>
        <taxon>Bifidobacteriaceae</taxon>
        <taxon>Bifidobacterium</taxon>
    </lineage>
</organism>
<keyword evidence="1" id="KW-0812">Transmembrane</keyword>
<dbReference type="OrthoDB" id="2182676at2"/>
<dbReference type="eggNOG" id="COG5578">
    <property type="taxonomic scope" value="Bacteria"/>
</dbReference>
<protein>
    <submittedName>
        <fullName evidence="2">Putative integral membrane protein</fullName>
    </submittedName>
</protein>
<feature type="transmembrane region" description="Helical" evidence="1">
    <location>
        <begin position="174"/>
        <end position="194"/>
    </location>
</feature>
<feature type="transmembrane region" description="Helical" evidence="1">
    <location>
        <begin position="74"/>
        <end position="93"/>
    </location>
</feature>
<keyword evidence="1" id="KW-1133">Transmembrane helix</keyword>
<accession>A0A086ZSF6</accession>
<gene>
    <name evidence="2" type="ORF">BBIA_1893</name>
</gene>
<feature type="transmembrane region" description="Helical" evidence="1">
    <location>
        <begin position="20"/>
        <end position="45"/>
    </location>
</feature>
<keyword evidence="3" id="KW-1185">Reference proteome</keyword>